<proteinExistence type="predicted"/>
<sequence>MSRLRFFADLLFGRYGVLDDALTRLREWLRDSDHHWADSPDDDTQGRAGR</sequence>
<accession>A0A2T0PP58</accession>
<dbReference type="RefSeq" id="WP_170141194.1">
    <property type="nucleotide sequence ID" value="NZ_PVZC01000018.1"/>
</dbReference>
<dbReference type="Proteomes" id="UP000237846">
    <property type="component" value="Unassembled WGS sequence"/>
</dbReference>
<comment type="caution">
    <text evidence="1">The sequence shown here is derived from an EMBL/GenBank/DDBJ whole genome shotgun (WGS) entry which is preliminary data.</text>
</comment>
<keyword evidence="2" id="KW-1185">Reference proteome</keyword>
<reference evidence="1 2" key="1">
    <citation type="submission" date="2018-03" db="EMBL/GenBank/DDBJ databases">
        <title>Genomic Encyclopedia of Archaeal and Bacterial Type Strains, Phase II (KMG-II): from individual species to whole genera.</title>
        <authorList>
            <person name="Goeker M."/>
        </authorList>
    </citation>
    <scope>NUCLEOTIDE SEQUENCE [LARGE SCALE GENOMIC DNA]</scope>
    <source>
        <strain evidence="1 2">DSM 45601</strain>
    </source>
</reference>
<name>A0A2T0PP58_9ACTN</name>
<dbReference type="EMBL" id="PVZC01000018">
    <property type="protein sequence ID" value="PRX90690.1"/>
    <property type="molecule type" value="Genomic_DNA"/>
</dbReference>
<organism evidence="1 2">
    <name type="scientific">Allonocardiopsis opalescens</name>
    <dbReference type="NCBI Taxonomy" id="1144618"/>
    <lineage>
        <taxon>Bacteria</taxon>
        <taxon>Bacillati</taxon>
        <taxon>Actinomycetota</taxon>
        <taxon>Actinomycetes</taxon>
        <taxon>Streptosporangiales</taxon>
        <taxon>Allonocardiopsis</taxon>
    </lineage>
</organism>
<dbReference type="AlphaFoldDB" id="A0A2T0PP58"/>
<evidence type="ECO:0000313" key="1">
    <source>
        <dbReference type="EMBL" id="PRX90690.1"/>
    </source>
</evidence>
<gene>
    <name evidence="1" type="ORF">CLV72_11828</name>
</gene>
<protein>
    <submittedName>
        <fullName evidence="1">Uncharacterized protein</fullName>
    </submittedName>
</protein>
<evidence type="ECO:0000313" key="2">
    <source>
        <dbReference type="Proteomes" id="UP000237846"/>
    </source>
</evidence>